<evidence type="ECO:0000313" key="1">
    <source>
        <dbReference type="EMBL" id="KAJ9080912.1"/>
    </source>
</evidence>
<reference evidence="1" key="1">
    <citation type="submission" date="2022-04" db="EMBL/GenBank/DDBJ databases">
        <title>Genome of the entomopathogenic fungus Entomophthora muscae.</title>
        <authorList>
            <person name="Elya C."/>
            <person name="Lovett B.R."/>
            <person name="Lee E."/>
            <person name="Macias A.M."/>
            <person name="Hajek A.E."/>
            <person name="De Bivort B.L."/>
            <person name="Kasson M.T."/>
            <person name="De Fine Licht H.H."/>
            <person name="Stajich J.E."/>
        </authorList>
    </citation>
    <scope>NUCLEOTIDE SEQUENCE</scope>
    <source>
        <strain evidence="1">Berkeley</strain>
    </source>
</reference>
<protein>
    <submittedName>
        <fullName evidence="1">Uncharacterized protein</fullName>
    </submittedName>
</protein>
<proteinExistence type="predicted"/>
<gene>
    <name evidence="1" type="ORF">DSO57_1019881</name>
</gene>
<comment type="caution">
    <text evidence="1">The sequence shown here is derived from an EMBL/GenBank/DDBJ whole genome shotgun (WGS) entry which is preliminary data.</text>
</comment>
<dbReference type="Proteomes" id="UP001165960">
    <property type="component" value="Unassembled WGS sequence"/>
</dbReference>
<sequence>MPAFQDNCSIDGMYGDTFGPPNASVKPRPLPTPPARTERSGRFAPKADMSKVTCYCCNCKGHYANSCTSKTGHYYPGKRPSGVETGLSHSTIDNLTNVPTVPPDCLPQAPEGPVAPPYGADHFSDKAELFFPDVGYSGNALHCVIVKDVHVVQTRSQAKAKSKAQAVVSKPYTRQLLDEAPNEGPGSFTDTSHLKGVNIAIPMDTMKAHHPKLCGSILKFLSMADDLDIHLYEPSLTRGSY</sequence>
<name>A0ACC2U3A1_9FUNG</name>
<keyword evidence="2" id="KW-1185">Reference proteome</keyword>
<dbReference type="EMBL" id="QTSX02001511">
    <property type="protein sequence ID" value="KAJ9080912.1"/>
    <property type="molecule type" value="Genomic_DNA"/>
</dbReference>
<evidence type="ECO:0000313" key="2">
    <source>
        <dbReference type="Proteomes" id="UP001165960"/>
    </source>
</evidence>
<organism evidence="1 2">
    <name type="scientific">Entomophthora muscae</name>
    <dbReference type="NCBI Taxonomy" id="34485"/>
    <lineage>
        <taxon>Eukaryota</taxon>
        <taxon>Fungi</taxon>
        <taxon>Fungi incertae sedis</taxon>
        <taxon>Zoopagomycota</taxon>
        <taxon>Entomophthoromycotina</taxon>
        <taxon>Entomophthoromycetes</taxon>
        <taxon>Entomophthorales</taxon>
        <taxon>Entomophthoraceae</taxon>
        <taxon>Entomophthora</taxon>
    </lineage>
</organism>
<accession>A0ACC2U3A1</accession>